<feature type="compositionally biased region" description="Low complexity" evidence="1">
    <location>
        <begin position="348"/>
        <end position="390"/>
    </location>
</feature>
<feature type="compositionally biased region" description="Polar residues" evidence="1">
    <location>
        <begin position="391"/>
        <end position="400"/>
    </location>
</feature>
<proteinExistence type="predicted"/>
<dbReference type="OrthoDB" id="2530523at2759"/>
<feature type="region of interest" description="Disordered" evidence="1">
    <location>
        <begin position="110"/>
        <end position="132"/>
    </location>
</feature>
<evidence type="ECO:0000313" key="3">
    <source>
        <dbReference type="Proteomes" id="UP000434172"/>
    </source>
</evidence>
<feature type="compositionally biased region" description="Polar residues" evidence="1">
    <location>
        <begin position="15"/>
        <end position="26"/>
    </location>
</feature>
<dbReference type="Proteomes" id="UP000434172">
    <property type="component" value="Unassembled WGS sequence"/>
</dbReference>
<organism evidence="2 3">
    <name type="scientific">Colletotrichum asianum</name>
    <dbReference type="NCBI Taxonomy" id="702518"/>
    <lineage>
        <taxon>Eukaryota</taxon>
        <taxon>Fungi</taxon>
        <taxon>Dikarya</taxon>
        <taxon>Ascomycota</taxon>
        <taxon>Pezizomycotina</taxon>
        <taxon>Sordariomycetes</taxon>
        <taxon>Hypocreomycetidae</taxon>
        <taxon>Glomerellales</taxon>
        <taxon>Glomerellaceae</taxon>
        <taxon>Colletotrichum</taxon>
        <taxon>Colletotrichum gloeosporioides species complex</taxon>
    </lineage>
</organism>
<feature type="compositionally biased region" description="Low complexity" evidence="1">
    <location>
        <begin position="289"/>
        <end position="339"/>
    </location>
</feature>
<evidence type="ECO:0000256" key="1">
    <source>
        <dbReference type="SAM" id="MobiDB-lite"/>
    </source>
</evidence>
<dbReference type="AlphaFoldDB" id="A0A8H3WNQ1"/>
<feature type="compositionally biased region" description="Low complexity" evidence="1">
    <location>
        <begin position="121"/>
        <end position="132"/>
    </location>
</feature>
<feature type="compositionally biased region" description="Polar residues" evidence="1">
    <location>
        <begin position="418"/>
        <end position="450"/>
    </location>
</feature>
<feature type="compositionally biased region" description="Low complexity" evidence="1">
    <location>
        <begin position="403"/>
        <end position="417"/>
    </location>
</feature>
<sequence>MHRWHPCSPPLITHVEQQQTSQSTDQPGRPAARTGQDLLSSLHALLPPRSSLPCCGRHLETSPAAAAANRAASSLTSSAQLSPAPDQPVNPSATMYAPGYGFQVSNVPPTFNNAAPPPNQNPHMQQGSGPTQPGQQMMYNPNQFAGMSGGQPGFVGGPNPAMMSGAGPAGMMQNAGMPHMAANGQMAFQNPYQGNPYGGNMPAPGGQHPNFGGMQGFPMNAAMTPQQQQQIMMQQQQQRMQAQQQAQQQQQQQQQQGQANAGGMPLGSTPQRPMSAAQGGHGSPNSAMQHQQHQQQQQQHHQQQQQHQQHAQQQHPQHPQQQQQGQPQQQHPQQGQPQQPQQPPHQPPQQQQQPGQQQQQQAQQQQQQQHQQQQQQQQHAQHQQQKQQQQSQFPTPQAPSHGQPPATTAPQQQQLAASVTTPQTPTFPPHNQTATVNGTSTVSTPLSPGSESREQERFSLLLEINQELLYESMQLQHTLTELKKEAAPTGEGDPARKPSQEEAAVQQDYSHCMRRLQANLAYLAALADRKGNVQVPPSPAYLSSPPLNMTLKVRLQTPPGDVAENNPDPTTDRQERSSYLTELYNKLQALFPNVDPKKEPAFQTPARPQGQHPGQQGMAQGQRPPSHQASPGMAQAQRPMQMQNMPGLAPPYDAPGQNPTQDYVYIPGPQEPGGLVGRTPSPARDVKIADNAKGANWVIQKWFSGFEIQATDTPPLWPQTYDQQQHIASYTRAGDDTAPQTMMQGPYPTQVIPESRDTAGLPPDWHYISSLPDFF</sequence>
<feature type="region of interest" description="Disordered" evidence="1">
    <location>
        <begin position="216"/>
        <end position="454"/>
    </location>
</feature>
<protein>
    <submittedName>
        <fullName evidence="2">Glutamine repeat protein-1</fullName>
    </submittedName>
</protein>
<reference evidence="2 3" key="1">
    <citation type="submission" date="2019-12" db="EMBL/GenBank/DDBJ databases">
        <title>A genome sequence resource for the geographically widespread anthracnose pathogen Colletotrichum asianum.</title>
        <authorList>
            <person name="Meng Y."/>
        </authorList>
    </citation>
    <scope>NUCLEOTIDE SEQUENCE [LARGE SCALE GENOMIC DNA]</scope>
    <source>
        <strain evidence="2 3">ICMP 18580</strain>
    </source>
</reference>
<feature type="region of interest" description="Disordered" evidence="1">
    <location>
        <begin position="595"/>
        <end position="638"/>
    </location>
</feature>
<evidence type="ECO:0000313" key="2">
    <source>
        <dbReference type="EMBL" id="KAF0329211.1"/>
    </source>
</evidence>
<feature type="compositionally biased region" description="Low complexity" evidence="1">
    <location>
        <begin position="226"/>
        <end position="259"/>
    </location>
</feature>
<dbReference type="EMBL" id="WOWK01000013">
    <property type="protein sequence ID" value="KAF0329211.1"/>
    <property type="molecule type" value="Genomic_DNA"/>
</dbReference>
<accession>A0A8H3WNQ1</accession>
<feature type="region of interest" description="Disordered" evidence="1">
    <location>
        <begin position="557"/>
        <end position="576"/>
    </location>
</feature>
<comment type="caution">
    <text evidence="2">The sequence shown here is derived from an EMBL/GenBank/DDBJ whole genome shotgun (WGS) entry which is preliminary data.</text>
</comment>
<gene>
    <name evidence="2" type="ORF">GQ607_003520</name>
</gene>
<name>A0A8H3WNQ1_9PEZI</name>
<keyword evidence="3" id="KW-1185">Reference proteome</keyword>
<feature type="region of interest" description="Disordered" evidence="1">
    <location>
        <begin position="76"/>
        <end position="96"/>
    </location>
</feature>
<feature type="region of interest" description="Disordered" evidence="1">
    <location>
        <begin position="484"/>
        <end position="508"/>
    </location>
</feature>
<feature type="compositionally biased region" description="Polar residues" evidence="1">
    <location>
        <begin position="612"/>
        <end position="629"/>
    </location>
</feature>
<feature type="region of interest" description="Disordered" evidence="1">
    <location>
        <begin position="1"/>
        <end position="34"/>
    </location>
</feature>